<dbReference type="RefSeq" id="WP_120637922.1">
    <property type="nucleotide sequence ID" value="NZ_RAQU01000039.1"/>
</dbReference>
<evidence type="ECO:0000256" key="2">
    <source>
        <dbReference type="ARBA" id="ARBA00007656"/>
    </source>
</evidence>
<dbReference type="InterPro" id="IPR050245">
    <property type="entry name" value="PrsA_foldase"/>
</dbReference>
<dbReference type="EMBL" id="RFLX01000009">
    <property type="protein sequence ID" value="RMI20859.1"/>
    <property type="molecule type" value="Genomic_DNA"/>
</dbReference>
<accession>A0A3A9JIG3</accession>
<evidence type="ECO:0000259" key="11">
    <source>
        <dbReference type="PROSITE" id="PS50198"/>
    </source>
</evidence>
<dbReference type="InterPro" id="IPR046357">
    <property type="entry name" value="PPIase_dom_sf"/>
</dbReference>
<reference evidence="12 15" key="1">
    <citation type="submission" date="2018-09" db="EMBL/GenBank/DDBJ databases">
        <title>Roseomonas sp. nov., isolated from feces of Tibetan antelopes in the Qinghai-Tibet plateau, China.</title>
        <authorList>
            <person name="Tian Z."/>
        </authorList>
    </citation>
    <scope>NUCLEOTIDE SEQUENCE [LARGE SCALE GENOMIC DNA]</scope>
    <source>
        <strain evidence="13 14">Z23</strain>
        <strain evidence="12 15">Z24</strain>
    </source>
</reference>
<dbReference type="Proteomes" id="UP000274097">
    <property type="component" value="Unassembled WGS sequence"/>
</dbReference>
<keyword evidence="14" id="KW-1185">Reference proteome</keyword>
<evidence type="ECO:0000256" key="9">
    <source>
        <dbReference type="SAM" id="MobiDB-lite"/>
    </source>
</evidence>
<dbReference type="InterPro" id="IPR027304">
    <property type="entry name" value="Trigger_fact/SurA_dom_sf"/>
</dbReference>
<dbReference type="PANTHER" id="PTHR47245">
    <property type="entry name" value="PEPTIDYLPROLYL ISOMERASE"/>
    <property type="match status" value="1"/>
</dbReference>
<evidence type="ECO:0000256" key="10">
    <source>
        <dbReference type="SAM" id="SignalP"/>
    </source>
</evidence>
<evidence type="ECO:0000256" key="8">
    <source>
        <dbReference type="PROSITE-ProRule" id="PRU00278"/>
    </source>
</evidence>
<sequence length="311" mass="33445">MRSSALILPLLLAAAQPALAQGTPPASAPQPPAATAPAQPAAADPLVARVDGQEIRRSEVQAAIAELPPELRSAPESVLSPLVIDQMITQKALVAAARAQKLQDQPEVQARLKRAEEQELQQALLRQEIAPKLTDEALRARYARDIAGKPGEEEVHARHILVSSEEEAKKVEAEVRKPGADFAAIARTRSTGPGTEQGGDLGFFKKSDMVPEFAEAAFAMKPGEISKPVRSPFGWHVIKVEARRTAEAPSFEDSLETLRQAAFDETVQDTVNRVRAAAKVERFNEDGTPRAAEKPAPSLLDGATPPPAQRR</sequence>
<dbReference type="EC" id="5.2.1.8" evidence="3"/>
<dbReference type="SUPFAM" id="SSF109998">
    <property type="entry name" value="Triger factor/SurA peptide-binding domain-like"/>
    <property type="match status" value="1"/>
</dbReference>
<dbReference type="AlphaFoldDB" id="A0A3A9JIG3"/>
<evidence type="ECO:0000256" key="7">
    <source>
        <dbReference type="ARBA" id="ARBA00031484"/>
    </source>
</evidence>
<dbReference type="SUPFAM" id="SSF54534">
    <property type="entry name" value="FKBP-like"/>
    <property type="match status" value="1"/>
</dbReference>
<keyword evidence="5 8" id="KW-0697">Rotamase</keyword>
<comment type="similarity">
    <text evidence="2">Belongs to the PpiC/parvulin rotamase family.</text>
</comment>
<dbReference type="GO" id="GO:0003755">
    <property type="term" value="F:peptidyl-prolyl cis-trans isomerase activity"/>
    <property type="evidence" value="ECO:0007669"/>
    <property type="project" value="UniProtKB-KW"/>
</dbReference>
<gene>
    <name evidence="12" type="ORF">D6Z83_08630</name>
    <name evidence="13" type="ORF">EBE87_13640</name>
</gene>
<evidence type="ECO:0000313" key="12">
    <source>
        <dbReference type="EMBL" id="RKK04563.1"/>
    </source>
</evidence>
<comment type="catalytic activity">
    <reaction evidence="1">
        <text>[protein]-peptidylproline (omega=180) = [protein]-peptidylproline (omega=0)</text>
        <dbReference type="Rhea" id="RHEA:16237"/>
        <dbReference type="Rhea" id="RHEA-COMP:10747"/>
        <dbReference type="Rhea" id="RHEA-COMP:10748"/>
        <dbReference type="ChEBI" id="CHEBI:83833"/>
        <dbReference type="ChEBI" id="CHEBI:83834"/>
        <dbReference type="EC" id="5.2.1.8"/>
    </reaction>
</comment>
<dbReference type="Gene3D" id="3.10.50.40">
    <property type="match status" value="1"/>
</dbReference>
<evidence type="ECO:0000256" key="1">
    <source>
        <dbReference type="ARBA" id="ARBA00000971"/>
    </source>
</evidence>
<keyword evidence="8 12" id="KW-0413">Isomerase</keyword>
<dbReference type="EMBL" id="RAQU01000039">
    <property type="protein sequence ID" value="RKK04563.1"/>
    <property type="molecule type" value="Genomic_DNA"/>
</dbReference>
<dbReference type="Gene3D" id="1.10.8.1040">
    <property type="match status" value="1"/>
</dbReference>
<dbReference type="Proteomes" id="UP000278036">
    <property type="component" value="Unassembled WGS sequence"/>
</dbReference>
<feature type="region of interest" description="Disordered" evidence="9">
    <location>
        <begin position="21"/>
        <end position="43"/>
    </location>
</feature>
<evidence type="ECO:0000313" key="14">
    <source>
        <dbReference type="Proteomes" id="UP000274097"/>
    </source>
</evidence>
<name>A0A3A9JIG3_9PROT</name>
<dbReference type="OrthoDB" id="14196at2"/>
<keyword evidence="10" id="KW-0732">Signal</keyword>
<feature type="chain" id="PRO_5017386517" description="Parvulin-like PPIase" evidence="10">
    <location>
        <begin position="21"/>
        <end position="311"/>
    </location>
</feature>
<dbReference type="InParanoid" id="A0A3A9JIG3"/>
<dbReference type="InterPro" id="IPR000297">
    <property type="entry name" value="PPIase_PpiC"/>
</dbReference>
<evidence type="ECO:0000313" key="15">
    <source>
        <dbReference type="Proteomes" id="UP000278036"/>
    </source>
</evidence>
<feature type="region of interest" description="Disordered" evidence="9">
    <location>
        <begin position="279"/>
        <end position="311"/>
    </location>
</feature>
<comment type="caution">
    <text evidence="12">The sequence shown here is derived from an EMBL/GenBank/DDBJ whole genome shotgun (WGS) entry which is preliminary data.</text>
</comment>
<dbReference type="PROSITE" id="PS50198">
    <property type="entry name" value="PPIC_PPIASE_2"/>
    <property type="match status" value="1"/>
</dbReference>
<organism evidence="12 15">
    <name type="scientific">Teichococcus wenyumeiae</name>
    <dbReference type="NCBI Taxonomy" id="2478470"/>
    <lineage>
        <taxon>Bacteria</taxon>
        <taxon>Pseudomonadati</taxon>
        <taxon>Pseudomonadota</taxon>
        <taxon>Alphaproteobacteria</taxon>
        <taxon>Acetobacterales</taxon>
        <taxon>Roseomonadaceae</taxon>
        <taxon>Roseomonas</taxon>
    </lineage>
</organism>
<dbReference type="PANTHER" id="PTHR47245:SF2">
    <property type="entry name" value="PEPTIDYL-PROLYL CIS-TRANS ISOMERASE HP_0175-RELATED"/>
    <property type="match status" value="1"/>
</dbReference>
<evidence type="ECO:0000256" key="6">
    <source>
        <dbReference type="ARBA" id="ARBA00030642"/>
    </source>
</evidence>
<protein>
    <recommendedName>
        <fullName evidence="4">Parvulin-like PPIase</fullName>
        <ecNumber evidence="3">5.2.1.8</ecNumber>
    </recommendedName>
    <alternativeName>
        <fullName evidence="6">Peptidyl-prolyl cis-trans isomerase plp</fullName>
    </alternativeName>
    <alternativeName>
        <fullName evidence="7">Rotamase plp</fullName>
    </alternativeName>
</protein>
<evidence type="ECO:0000256" key="5">
    <source>
        <dbReference type="ARBA" id="ARBA00023110"/>
    </source>
</evidence>
<feature type="signal peptide" evidence="10">
    <location>
        <begin position="1"/>
        <end position="20"/>
    </location>
</feature>
<dbReference type="Pfam" id="PF00639">
    <property type="entry name" value="Rotamase"/>
    <property type="match status" value="1"/>
</dbReference>
<feature type="domain" description="PpiC" evidence="11">
    <location>
        <begin position="152"/>
        <end position="242"/>
    </location>
</feature>
<proteinExistence type="inferred from homology"/>
<evidence type="ECO:0000313" key="13">
    <source>
        <dbReference type="EMBL" id="RMI20859.1"/>
    </source>
</evidence>
<feature type="compositionally biased region" description="Basic and acidic residues" evidence="9">
    <location>
        <begin position="279"/>
        <end position="293"/>
    </location>
</feature>
<evidence type="ECO:0000256" key="4">
    <source>
        <dbReference type="ARBA" id="ARBA00018370"/>
    </source>
</evidence>
<evidence type="ECO:0000256" key="3">
    <source>
        <dbReference type="ARBA" id="ARBA00013194"/>
    </source>
</evidence>